<organism evidence="1 2">
    <name type="scientific">Burkholderia ubonensis</name>
    <dbReference type="NCBI Taxonomy" id="101571"/>
    <lineage>
        <taxon>Bacteria</taxon>
        <taxon>Pseudomonadati</taxon>
        <taxon>Pseudomonadota</taxon>
        <taxon>Betaproteobacteria</taxon>
        <taxon>Burkholderiales</taxon>
        <taxon>Burkholderiaceae</taxon>
        <taxon>Burkholderia</taxon>
        <taxon>Burkholderia cepacia complex</taxon>
    </lineage>
</organism>
<comment type="caution">
    <text evidence="1">The sequence shown here is derived from an EMBL/GenBank/DDBJ whole genome shotgun (WGS) entry which is preliminary data.</text>
</comment>
<gene>
    <name evidence="1" type="ORF">WI38_05115</name>
</gene>
<reference evidence="1 2" key="1">
    <citation type="submission" date="2015-11" db="EMBL/GenBank/DDBJ databases">
        <title>Expanding the genomic diversity of Burkholderia species for the development of highly accurate diagnostics.</title>
        <authorList>
            <person name="Sahl J."/>
            <person name="Keim P."/>
            <person name="Wagner D."/>
        </authorList>
    </citation>
    <scope>NUCLEOTIDE SEQUENCE [LARGE SCALE GENOMIC DNA]</scope>
    <source>
        <strain evidence="1 2">RF32-BP4</strain>
    </source>
</reference>
<name>A0A102LKB6_9BURK</name>
<accession>A0A102LKB6</accession>
<dbReference type="InterPro" id="IPR023614">
    <property type="entry name" value="Porin_dom_sf"/>
</dbReference>
<sequence length="75" mass="8204">MAMMVCPPTVKQSRLFNRIRCEIGRARGVTFVEAGGLRAPFVLENGFDIANGTSGQGGRQFGRQAIVSVGMRQRF</sequence>
<protein>
    <submittedName>
        <fullName evidence="1">Uncharacterized protein</fullName>
    </submittedName>
</protein>
<evidence type="ECO:0000313" key="2">
    <source>
        <dbReference type="Proteomes" id="UP000065521"/>
    </source>
</evidence>
<proteinExistence type="predicted"/>
<dbReference type="AlphaFoldDB" id="A0A102LKB6"/>
<dbReference type="EMBL" id="LOTN01000006">
    <property type="protein sequence ID" value="KUZ95314.1"/>
    <property type="molecule type" value="Genomic_DNA"/>
</dbReference>
<dbReference type="Proteomes" id="UP000065521">
    <property type="component" value="Unassembled WGS sequence"/>
</dbReference>
<dbReference type="RefSeq" id="WP_059614506.1">
    <property type="nucleotide sequence ID" value="NZ_CP013371.1"/>
</dbReference>
<dbReference type="SUPFAM" id="SSF56935">
    <property type="entry name" value="Porins"/>
    <property type="match status" value="1"/>
</dbReference>
<evidence type="ECO:0000313" key="1">
    <source>
        <dbReference type="EMBL" id="KUZ95314.1"/>
    </source>
</evidence>
<dbReference type="Gene3D" id="2.40.160.10">
    <property type="entry name" value="Porin"/>
    <property type="match status" value="1"/>
</dbReference>